<dbReference type="GO" id="GO:0008270">
    <property type="term" value="F:zinc ion binding"/>
    <property type="evidence" value="ECO:0007669"/>
    <property type="project" value="UniProtKB-KW"/>
</dbReference>
<dbReference type="SMART" id="SM00343">
    <property type="entry name" value="ZnF_C2HC"/>
    <property type="match status" value="2"/>
</dbReference>
<evidence type="ECO:0000313" key="4">
    <source>
        <dbReference type="WBParaSite" id="SVE_0733200.1"/>
    </source>
</evidence>
<organism evidence="3 4">
    <name type="scientific">Strongyloides venezuelensis</name>
    <name type="common">Threadworm</name>
    <dbReference type="NCBI Taxonomy" id="75913"/>
    <lineage>
        <taxon>Eukaryota</taxon>
        <taxon>Metazoa</taxon>
        <taxon>Ecdysozoa</taxon>
        <taxon>Nematoda</taxon>
        <taxon>Chromadorea</taxon>
        <taxon>Rhabditida</taxon>
        <taxon>Tylenchina</taxon>
        <taxon>Panagrolaimomorpha</taxon>
        <taxon>Strongyloidoidea</taxon>
        <taxon>Strongyloididae</taxon>
        <taxon>Strongyloides</taxon>
    </lineage>
</organism>
<dbReference type="InterPro" id="IPR036875">
    <property type="entry name" value="Znf_CCHC_sf"/>
</dbReference>
<dbReference type="STRING" id="75913.A0A0K0FEP7"/>
<evidence type="ECO:0000259" key="2">
    <source>
        <dbReference type="PROSITE" id="PS50158"/>
    </source>
</evidence>
<protein>
    <submittedName>
        <fullName evidence="4">CCHC-type domain-containing protein</fullName>
    </submittedName>
</protein>
<keyword evidence="1" id="KW-0479">Metal-binding</keyword>
<dbReference type="Proteomes" id="UP000035680">
    <property type="component" value="Unassembled WGS sequence"/>
</dbReference>
<dbReference type="SUPFAM" id="SSF57756">
    <property type="entry name" value="Retrovirus zinc finger-like domains"/>
    <property type="match status" value="1"/>
</dbReference>
<keyword evidence="1" id="KW-0862">Zinc</keyword>
<dbReference type="PROSITE" id="PS50158">
    <property type="entry name" value="ZF_CCHC"/>
    <property type="match status" value="1"/>
</dbReference>
<evidence type="ECO:0000256" key="1">
    <source>
        <dbReference type="PROSITE-ProRule" id="PRU00047"/>
    </source>
</evidence>
<dbReference type="WBParaSite" id="SVE_0733200.1">
    <property type="protein sequence ID" value="SVE_0733200.1"/>
    <property type="gene ID" value="SVE_0733200"/>
</dbReference>
<dbReference type="GO" id="GO:0019899">
    <property type="term" value="F:enzyme binding"/>
    <property type="evidence" value="ECO:0007669"/>
    <property type="project" value="UniProtKB-ARBA"/>
</dbReference>
<accession>A0A0K0FEP7</accession>
<proteinExistence type="predicted"/>
<dbReference type="Gene3D" id="4.10.60.10">
    <property type="entry name" value="Zinc finger, CCHC-type"/>
    <property type="match status" value="1"/>
</dbReference>
<sequence length="503" mass="56967">MRSDSTLSQKKSIVLSCLEVLNKRLTEPLSPALLDRIASENIKCADYSDKKRSSYLQGLLEDIDNNLSSDEEPGFAKSLINQAVSFLSTTRKSTTPSETPPPSIFENEINSRFEEEAEEMTRTFIQLGKYNEKSGPIKKFLCDFEDLLIVDNIIADNVKKAALRTLLPFEIRTYLEANSTPDGSYNEMKSILMEKYDGVVARRIASDKIRYFKLKYNENELENSINAFEDRYTSIAEVASDLQVIHNDNVRLSKTHNQSNHRRKEMIKTREDKKNDLSCRGCFNKGHKVSDCRYKNVECKKCRGKGHYANKCPVQTSSQPTVSNNLRTLTIHSSDNKNPWEKLKNCMMITTGEVESTGKLADAQISDYVSSNGEGIKELAEKCDKNLLSTNYVNEKCDEKTLSKKCVIKDCDKEVISKIYVNNETNGILPSKKCEKLSKRVTTNSCDVYVKVEFEDGFIAPGIVDSGCQRSSISLNRAKILGYLDLMLVKLNLRKSSWPMVII</sequence>
<dbReference type="GO" id="GO:0003676">
    <property type="term" value="F:nucleic acid binding"/>
    <property type="evidence" value="ECO:0007669"/>
    <property type="project" value="InterPro"/>
</dbReference>
<reference evidence="3" key="1">
    <citation type="submission" date="2014-07" db="EMBL/GenBank/DDBJ databases">
        <authorList>
            <person name="Martin A.A"/>
            <person name="De Silva N."/>
        </authorList>
    </citation>
    <scope>NUCLEOTIDE SEQUENCE</scope>
</reference>
<dbReference type="InterPro" id="IPR001878">
    <property type="entry name" value="Znf_CCHC"/>
</dbReference>
<feature type="domain" description="CCHC-type" evidence="2">
    <location>
        <begin position="299"/>
        <end position="313"/>
    </location>
</feature>
<reference evidence="4" key="2">
    <citation type="submission" date="2015-08" db="UniProtKB">
        <authorList>
            <consortium name="WormBaseParasite"/>
        </authorList>
    </citation>
    <scope>IDENTIFICATION</scope>
</reference>
<name>A0A0K0FEP7_STRVS</name>
<dbReference type="AlphaFoldDB" id="A0A0K0FEP7"/>
<keyword evidence="3" id="KW-1185">Reference proteome</keyword>
<evidence type="ECO:0000313" key="3">
    <source>
        <dbReference type="Proteomes" id="UP000035680"/>
    </source>
</evidence>
<keyword evidence="1" id="KW-0863">Zinc-finger</keyword>